<reference evidence="2 3" key="1">
    <citation type="submission" date="2021-04" db="EMBL/GenBank/DDBJ databases">
        <title>Novel species identification of genus Shewanella.</title>
        <authorList>
            <person name="Liu G."/>
        </authorList>
    </citation>
    <scope>NUCLEOTIDE SEQUENCE [LARGE SCALE GENOMIC DNA]</scope>
    <source>
        <strain evidence="2 3">FJAT-54481</strain>
    </source>
</reference>
<dbReference type="InterPro" id="IPR050625">
    <property type="entry name" value="ParA/MinD_ATPase"/>
</dbReference>
<keyword evidence="3" id="KW-1185">Reference proteome</keyword>
<protein>
    <submittedName>
        <fullName evidence="2">AAA family ATPase</fullName>
    </submittedName>
</protein>
<evidence type="ECO:0000313" key="3">
    <source>
        <dbReference type="Proteomes" id="UP000679575"/>
    </source>
</evidence>
<evidence type="ECO:0000259" key="1">
    <source>
        <dbReference type="Pfam" id="PF01656"/>
    </source>
</evidence>
<name>A0ABX7YW02_9GAMM</name>
<dbReference type="PIRSF" id="PIRSF005647">
    <property type="entry name" value="CooC"/>
    <property type="match status" value="1"/>
</dbReference>
<proteinExistence type="predicted"/>
<dbReference type="Proteomes" id="UP000679575">
    <property type="component" value="Chromosome"/>
</dbReference>
<dbReference type="EMBL" id="CP073587">
    <property type="protein sequence ID" value="QUN06992.1"/>
    <property type="molecule type" value="Genomic_DNA"/>
</dbReference>
<gene>
    <name evidence="2" type="ORF">KDN34_06030</name>
</gene>
<dbReference type="Pfam" id="PF01656">
    <property type="entry name" value="CbiA"/>
    <property type="match status" value="1"/>
</dbReference>
<dbReference type="InterPro" id="IPR002586">
    <property type="entry name" value="CobQ/CobB/MinD/ParA_Nub-bd_dom"/>
</dbReference>
<sequence length="257" mass="28226">MENKRIIALCGKGGVGKTAITSMILSLLSTDKDFGKVLVIDADPAQGLTYAIDAKIESTMGKVRDELIHKAKSTDKNDLVDFTNSLDYLLYESLYECENFSLLAMGRSEEKGCFCPVNDLLQQAISKLSGEFDTILIDGEAGLEQINRQIVKKLNNVLIISDASVRGFETIKQIKSMVTGDAKVVECQRYGVIFNRVSDQHRTTLKFKLADINVDLVGVIPQDSSVAEFDFCGKSLLALPADSEALASLKSVIQYLR</sequence>
<dbReference type="InterPro" id="IPR027417">
    <property type="entry name" value="P-loop_NTPase"/>
</dbReference>
<organism evidence="2 3">
    <name type="scientific">Shewanella yunxiaonensis</name>
    <dbReference type="NCBI Taxonomy" id="2829809"/>
    <lineage>
        <taxon>Bacteria</taxon>
        <taxon>Pseudomonadati</taxon>
        <taxon>Pseudomonadota</taxon>
        <taxon>Gammaproteobacteria</taxon>
        <taxon>Alteromonadales</taxon>
        <taxon>Shewanellaceae</taxon>
        <taxon>Shewanella</taxon>
    </lineage>
</organism>
<evidence type="ECO:0000313" key="2">
    <source>
        <dbReference type="EMBL" id="QUN06992.1"/>
    </source>
</evidence>
<dbReference type="Gene3D" id="3.40.50.300">
    <property type="entry name" value="P-loop containing nucleotide triphosphate hydrolases"/>
    <property type="match status" value="1"/>
</dbReference>
<dbReference type="InterPro" id="IPR014433">
    <property type="entry name" value="CooC"/>
</dbReference>
<accession>A0ABX7YW02</accession>
<dbReference type="PANTHER" id="PTHR43384">
    <property type="entry name" value="SEPTUM SITE-DETERMINING PROTEIN MIND HOMOLOG, CHLOROPLASTIC-RELATED"/>
    <property type="match status" value="1"/>
</dbReference>
<dbReference type="RefSeq" id="WP_212595997.1">
    <property type="nucleotide sequence ID" value="NZ_CP073587.1"/>
</dbReference>
<dbReference type="SUPFAM" id="SSF52540">
    <property type="entry name" value="P-loop containing nucleoside triphosphate hydrolases"/>
    <property type="match status" value="1"/>
</dbReference>
<dbReference type="PANTHER" id="PTHR43384:SF7">
    <property type="entry name" value="CARBON-MONOXIDE DEHYDROGENASE ACCESSORY PROTEIN"/>
    <property type="match status" value="1"/>
</dbReference>
<feature type="domain" description="CobQ/CobB/MinD/ParA nucleotide binding" evidence="1">
    <location>
        <begin position="7"/>
        <end position="230"/>
    </location>
</feature>